<dbReference type="GO" id="GO:0006071">
    <property type="term" value="P:glycerol metabolic process"/>
    <property type="evidence" value="ECO:0007669"/>
    <property type="project" value="UniProtKB-KW"/>
</dbReference>
<dbReference type="Gene3D" id="3.30.559.10">
    <property type="entry name" value="Chloramphenicol acetyltransferase-like domain"/>
    <property type="match status" value="1"/>
</dbReference>
<feature type="domain" description="O-acyltransferase WSD1 C-terminal" evidence="13">
    <location>
        <begin position="335"/>
        <end position="479"/>
    </location>
</feature>
<evidence type="ECO:0000259" key="12">
    <source>
        <dbReference type="Pfam" id="PF03007"/>
    </source>
</evidence>
<comment type="pathway">
    <text evidence="1 11">Glycerolipid metabolism; triacylglycerol biosynthesis.</text>
</comment>
<evidence type="ECO:0000256" key="9">
    <source>
        <dbReference type="ARBA" id="ARBA00023315"/>
    </source>
</evidence>
<evidence type="ECO:0000256" key="8">
    <source>
        <dbReference type="ARBA" id="ARBA00023098"/>
    </source>
</evidence>
<evidence type="ECO:0000256" key="11">
    <source>
        <dbReference type="RuleBase" id="RU361241"/>
    </source>
</evidence>
<evidence type="ECO:0000256" key="2">
    <source>
        <dbReference type="ARBA" id="ARBA00005189"/>
    </source>
</evidence>
<accession>A0A379JMF9</accession>
<dbReference type="GO" id="GO:0071731">
    <property type="term" value="P:response to nitric oxide"/>
    <property type="evidence" value="ECO:0007669"/>
    <property type="project" value="TreeGrafter"/>
</dbReference>
<dbReference type="GO" id="GO:0051701">
    <property type="term" value="P:biological process involved in interaction with host"/>
    <property type="evidence" value="ECO:0007669"/>
    <property type="project" value="TreeGrafter"/>
</dbReference>
<dbReference type="PANTHER" id="PTHR31650">
    <property type="entry name" value="O-ACYLTRANSFERASE (WSD1-LIKE) FAMILY PROTEIN"/>
    <property type="match status" value="1"/>
</dbReference>
<dbReference type="GO" id="GO:0005886">
    <property type="term" value="C:plasma membrane"/>
    <property type="evidence" value="ECO:0007669"/>
    <property type="project" value="TreeGrafter"/>
</dbReference>
<evidence type="ECO:0000256" key="10">
    <source>
        <dbReference type="ARBA" id="ARBA00048109"/>
    </source>
</evidence>
<dbReference type="AlphaFoldDB" id="A0A379JMF9"/>
<dbReference type="InterPro" id="IPR014292">
    <property type="entry name" value="Acyl_transf_WS/DGAT"/>
</dbReference>
<dbReference type="GO" id="GO:0001666">
    <property type="term" value="P:response to hypoxia"/>
    <property type="evidence" value="ECO:0007669"/>
    <property type="project" value="TreeGrafter"/>
</dbReference>
<evidence type="ECO:0000259" key="13">
    <source>
        <dbReference type="Pfam" id="PF06974"/>
    </source>
</evidence>
<keyword evidence="5 11" id="KW-0444">Lipid biosynthesis</keyword>
<evidence type="ECO:0000256" key="7">
    <source>
        <dbReference type="ARBA" id="ARBA00022798"/>
    </source>
</evidence>
<dbReference type="NCBIfam" id="TIGR02946">
    <property type="entry name" value="acyl_WS_DGAT"/>
    <property type="match status" value="1"/>
</dbReference>
<keyword evidence="6 11" id="KW-0808">Transferase</keyword>
<dbReference type="InterPro" id="IPR023213">
    <property type="entry name" value="CAT-like_dom_sf"/>
</dbReference>
<keyword evidence="9 11" id="KW-0012">Acyltransferase</keyword>
<evidence type="ECO:0000256" key="3">
    <source>
        <dbReference type="ARBA" id="ARBA00009587"/>
    </source>
</evidence>
<dbReference type="InterPro" id="IPR009721">
    <property type="entry name" value="O-acyltransferase_WSD1_C"/>
</dbReference>
<keyword evidence="7 11" id="KW-0319">Glycerol metabolism</keyword>
<evidence type="ECO:0000256" key="1">
    <source>
        <dbReference type="ARBA" id="ARBA00004771"/>
    </source>
</evidence>
<gene>
    <name evidence="14" type="primary">tgs1_2</name>
    <name evidence="14" type="ORF">NCTC1934_06764</name>
</gene>
<dbReference type="EC" id="2.3.1.20" evidence="4 11"/>
<dbReference type="Proteomes" id="UP000255467">
    <property type="component" value="Unassembled WGS sequence"/>
</dbReference>
<keyword evidence="8 11" id="KW-0443">Lipid metabolism</keyword>
<dbReference type="PANTHER" id="PTHR31650:SF1">
    <property type="entry name" value="WAX ESTER SYNTHASE_DIACYLGLYCEROL ACYLTRANSFERASE 4-RELATED"/>
    <property type="match status" value="1"/>
</dbReference>
<comment type="catalytic activity">
    <reaction evidence="10 11">
        <text>an acyl-CoA + a 1,2-diacyl-sn-glycerol = a triacyl-sn-glycerol + CoA</text>
        <dbReference type="Rhea" id="RHEA:10868"/>
        <dbReference type="ChEBI" id="CHEBI:17815"/>
        <dbReference type="ChEBI" id="CHEBI:57287"/>
        <dbReference type="ChEBI" id="CHEBI:58342"/>
        <dbReference type="ChEBI" id="CHEBI:64615"/>
        <dbReference type="EC" id="2.3.1.20"/>
    </reaction>
</comment>
<evidence type="ECO:0000313" key="14">
    <source>
        <dbReference type="EMBL" id="SUD49411.1"/>
    </source>
</evidence>
<organism evidence="14 15">
    <name type="scientific">Nocardia otitidiscaviarum</name>
    <dbReference type="NCBI Taxonomy" id="1823"/>
    <lineage>
        <taxon>Bacteria</taxon>
        <taxon>Bacillati</taxon>
        <taxon>Actinomycetota</taxon>
        <taxon>Actinomycetes</taxon>
        <taxon>Mycobacteriales</taxon>
        <taxon>Nocardiaceae</taxon>
        <taxon>Nocardia</taxon>
    </lineage>
</organism>
<feature type="domain" description="O-acyltransferase WSD1-like N-terminal" evidence="12">
    <location>
        <begin position="36"/>
        <end position="292"/>
    </location>
</feature>
<dbReference type="Pfam" id="PF03007">
    <property type="entry name" value="WS_DGAT_cat"/>
    <property type="match status" value="1"/>
</dbReference>
<evidence type="ECO:0000256" key="6">
    <source>
        <dbReference type="ARBA" id="ARBA00022679"/>
    </source>
</evidence>
<sequence>MSCVRPVCAVTDCATLEYAGKPVAHFAGQARTMTELHPLDSSFMELEDADRHVSLGIGAVAILSGPPPTRTEVVTAITGRLARQPRLRQRVRRGPLDLVAPVWEDDPDFDVAHHIRWTALPHPGDDAALCEFVATELAERLDRDHPLWQCVVVERLAKERWALLIKAHHSLVDGVSGVSLFESLCDETAAPKPVAPAVAESAGSAASAAESTGASWIGALRQGARLPLELPGQLLGLVTGLLPVAYAAVTPAPPSSLIGAIGRQRRYAIARTRLSEAREIGAAFGATVNDVVLAAITAAYRTLLLHRGEQPTAQTLRVLVPVSMRPDTAKYVPDNRVSAMLPLLPLDLADPVQRLTTIHEHLARHKASGAPHAEKSLLALADRLPFAPVAWGVRLLGHLPQRGVGAVATNVPGPRRPLTMYGRRVLELLPAVPIALRVRTGIAILSYDDQLNFGITGDYDSTADLSVLAEAVEAEFRTLLARVRRHNPSPV</sequence>
<reference evidence="14 15" key="1">
    <citation type="submission" date="2018-06" db="EMBL/GenBank/DDBJ databases">
        <authorList>
            <consortium name="Pathogen Informatics"/>
            <person name="Doyle S."/>
        </authorList>
    </citation>
    <scope>NUCLEOTIDE SEQUENCE [LARGE SCALE GENOMIC DNA]</scope>
    <source>
        <strain evidence="14 15">NCTC1934</strain>
    </source>
</reference>
<dbReference type="UniPathway" id="UPA00282"/>
<evidence type="ECO:0000256" key="4">
    <source>
        <dbReference type="ARBA" id="ARBA00013244"/>
    </source>
</evidence>
<dbReference type="GO" id="GO:0004144">
    <property type="term" value="F:diacylglycerol O-acyltransferase activity"/>
    <property type="evidence" value="ECO:0007669"/>
    <property type="project" value="UniProtKB-EC"/>
</dbReference>
<dbReference type="EMBL" id="UGRY01000007">
    <property type="protein sequence ID" value="SUD49411.1"/>
    <property type="molecule type" value="Genomic_DNA"/>
</dbReference>
<comment type="similarity">
    <text evidence="3 11">Belongs to the long-chain O-acyltransferase family.</text>
</comment>
<proteinExistence type="inferred from homology"/>
<dbReference type="InterPro" id="IPR004255">
    <property type="entry name" value="O-acyltransferase_WSD1_N"/>
</dbReference>
<evidence type="ECO:0000256" key="5">
    <source>
        <dbReference type="ARBA" id="ARBA00022516"/>
    </source>
</evidence>
<dbReference type="InterPro" id="IPR045034">
    <property type="entry name" value="O-acyltransferase_WSD1-like"/>
</dbReference>
<evidence type="ECO:0000313" key="15">
    <source>
        <dbReference type="Proteomes" id="UP000255467"/>
    </source>
</evidence>
<dbReference type="GO" id="GO:0019432">
    <property type="term" value="P:triglyceride biosynthetic process"/>
    <property type="evidence" value="ECO:0007669"/>
    <property type="project" value="UniProtKB-UniPathway"/>
</dbReference>
<dbReference type="SUPFAM" id="SSF52777">
    <property type="entry name" value="CoA-dependent acyltransferases"/>
    <property type="match status" value="2"/>
</dbReference>
<comment type="pathway">
    <text evidence="2">Lipid metabolism.</text>
</comment>
<dbReference type="STRING" id="1406858.GCA_000710895_04154"/>
<protein>
    <recommendedName>
        <fullName evidence="4 11">Diacylglycerol O-acyltransferase</fullName>
        <ecNumber evidence="4 11">2.3.1.20</ecNumber>
    </recommendedName>
</protein>
<name>A0A379JMF9_9NOCA</name>
<dbReference type="Pfam" id="PF06974">
    <property type="entry name" value="WS_DGAT_C"/>
    <property type="match status" value="1"/>
</dbReference>
<keyword evidence="15" id="KW-1185">Reference proteome</keyword>